<dbReference type="Proteomes" id="UP000798662">
    <property type="component" value="Chromosome 1"/>
</dbReference>
<gene>
    <name evidence="1" type="ORF">I4F81_004927</name>
</gene>
<reference evidence="1" key="1">
    <citation type="submission" date="2019-11" db="EMBL/GenBank/DDBJ databases">
        <title>Nori genome reveals adaptations in red seaweeds to the harsh intertidal environment.</title>
        <authorList>
            <person name="Wang D."/>
            <person name="Mao Y."/>
        </authorList>
    </citation>
    <scope>NUCLEOTIDE SEQUENCE</scope>
    <source>
        <tissue evidence="1">Gametophyte</tissue>
    </source>
</reference>
<name>A0ACC3BXP0_PYRYE</name>
<accession>A0ACC3BXP0</accession>
<comment type="caution">
    <text evidence="1">The sequence shown here is derived from an EMBL/GenBank/DDBJ whole genome shotgun (WGS) entry which is preliminary data.</text>
</comment>
<dbReference type="EMBL" id="CM020618">
    <property type="protein sequence ID" value="KAK1862353.1"/>
    <property type="molecule type" value="Genomic_DNA"/>
</dbReference>
<organism evidence="1 2">
    <name type="scientific">Pyropia yezoensis</name>
    <name type="common">Susabi-nori</name>
    <name type="synonym">Porphyra yezoensis</name>
    <dbReference type="NCBI Taxonomy" id="2788"/>
    <lineage>
        <taxon>Eukaryota</taxon>
        <taxon>Rhodophyta</taxon>
        <taxon>Bangiophyceae</taxon>
        <taxon>Bangiales</taxon>
        <taxon>Bangiaceae</taxon>
        <taxon>Pyropia</taxon>
    </lineage>
</organism>
<sequence>MSSAVEPSAAVGPLVIAAATNFFSFPSPPRPRVSGFSFPVGLPRLMCSMVSCVRAFVAPAGCVLSTSRARRELPRTCLPSGPASRLRALPIRSGPRIPLTRPAHAAGLGAGISADKSVPTVGISVNIMMVKDLQSVYAEITEEENNLEELQVRMKKWLVKLQVDVAVELSWKLALTRVTSLRDEKSFLLDVLRSLYQNLGDTVHAVGASKTEVHQVLSVREHIVEKRSQVKAVEEQLEAAALELADRGTSLAQQDPSGWDEARARAHREYEAFCVLDESLREDKTYILDVLKILRRMDETLETQDRTQLLFTGPSPLHAEPVTEVARRLPHFIAPNPLFGTGLFQRRFGVNPVPAAVRELHAFRTDARGTGYVMGSPGRGKTLLLLLLLLSIVGEPDLVMSLTRAMRDWWRSLPVYVLSFNGITKATADDHVLAWIDKRLPHLVRIIFAESWDPTATRNTFDMYRDHVLKLLTEGRVSVAQVAAVATNLVQARLLPSSPDGMRGLLLVDELPRLSIAALSSDECEQLLARLQNFSSDKDVLQRLSFGGERAAGLASSATGTAMTRPSAALEQFPPASQAAATTTTAEAEATTAAAAISAAKTATTSDAESTSLTGEKKAAGLASATIADAVRRDLEKRITSAEEDKTSLPEDAVMVTAEAVRKAICDWCEALRIRPVMTAFNERFVERQAGARTGSLSTVKEVSRIPLLPLDEVQDQQRRRLLDLRVALRSSTAAGQRRLLPVGTVARHLARLTLGHPRAAIVLNGAVEASSDGDHFFSILVDALAPSGLSVAQKSVYILAQNPLVMAVGLLNYDAPSSGMLTEELSWNTVFGEGALMQRPSRRSKTRNPTIIVTFFLAALEARLQMVVASAIVGSGAATHDVLPASDEYGGWSEPKHLVVADLDGEAEEDFHEDSVVATVFDISGDDGGVYAACNEVRRALLVGDVPVAWENLFLWTEVLLSCCRALLCRNQAALLAPGPLPYRKYSLRKLYPTPDRLTGQARWLSQATMDASIACRGVVYFSSIPQLLQDYSHEDLLGHVWRPWSSTFPGIDGITFLRCVRGSKGGPRAGELVARAEQYKSGERLVPNEDISQSCSSLRGLFGPELWKQWERRTALIITTRSRAPARLDLRSHKPAFAIESVIVVDVDSMDQAYGNTIATFAVCADSLFGTHVVSRPSLGQPPKERRRRAST</sequence>
<protein>
    <submittedName>
        <fullName evidence="1">Uncharacterized protein</fullName>
    </submittedName>
</protein>
<proteinExistence type="predicted"/>
<evidence type="ECO:0000313" key="2">
    <source>
        <dbReference type="Proteomes" id="UP000798662"/>
    </source>
</evidence>
<keyword evidence="2" id="KW-1185">Reference proteome</keyword>
<evidence type="ECO:0000313" key="1">
    <source>
        <dbReference type="EMBL" id="KAK1862353.1"/>
    </source>
</evidence>